<accession>A0A813FFP6</accession>
<keyword evidence="3" id="KW-1185">Reference proteome</keyword>
<evidence type="ECO:0000313" key="2">
    <source>
        <dbReference type="EMBL" id="CAE8612486.1"/>
    </source>
</evidence>
<sequence length="183" mass="19946">MEGSASQSRFSVPGQCGSGMRTSSEDRNTEVWPVVDSRHMARQPTEPLPCTSVRQMVASRHRKFERGQSSWITKAPQEAMFQIVNHLIAHKGLAGCRCGYRLWLSCRAADSKGKHLGAEVAWEDATNKAKSSSKQSLWRLAALSTAVAAEADMSCVIAAWIGLMHRCETTASIDLPQPSLSSG</sequence>
<comment type="caution">
    <text evidence="2">The sequence shown here is derived from an EMBL/GenBank/DDBJ whole genome shotgun (WGS) entry which is preliminary data.</text>
</comment>
<dbReference type="Proteomes" id="UP000654075">
    <property type="component" value="Unassembled WGS sequence"/>
</dbReference>
<organism evidence="2 3">
    <name type="scientific">Polarella glacialis</name>
    <name type="common">Dinoflagellate</name>
    <dbReference type="NCBI Taxonomy" id="89957"/>
    <lineage>
        <taxon>Eukaryota</taxon>
        <taxon>Sar</taxon>
        <taxon>Alveolata</taxon>
        <taxon>Dinophyceae</taxon>
        <taxon>Suessiales</taxon>
        <taxon>Suessiaceae</taxon>
        <taxon>Polarella</taxon>
    </lineage>
</organism>
<feature type="region of interest" description="Disordered" evidence="1">
    <location>
        <begin position="1"/>
        <end position="29"/>
    </location>
</feature>
<evidence type="ECO:0000313" key="3">
    <source>
        <dbReference type="Proteomes" id="UP000654075"/>
    </source>
</evidence>
<feature type="compositionally biased region" description="Polar residues" evidence="1">
    <location>
        <begin position="1"/>
        <end position="10"/>
    </location>
</feature>
<reference evidence="2" key="1">
    <citation type="submission" date="2021-02" db="EMBL/GenBank/DDBJ databases">
        <authorList>
            <person name="Dougan E. K."/>
            <person name="Rhodes N."/>
            <person name="Thang M."/>
            <person name="Chan C."/>
        </authorList>
    </citation>
    <scope>NUCLEOTIDE SEQUENCE</scope>
</reference>
<name>A0A813FFP6_POLGL</name>
<protein>
    <submittedName>
        <fullName evidence="2">Uncharacterized protein</fullName>
    </submittedName>
</protein>
<gene>
    <name evidence="2" type="ORF">PGLA1383_LOCUS30283</name>
</gene>
<proteinExistence type="predicted"/>
<dbReference type="EMBL" id="CAJNNV010025124">
    <property type="protein sequence ID" value="CAE8612486.1"/>
    <property type="molecule type" value="Genomic_DNA"/>
</dbReference>
<evidence type="ECO:0000256" key="1">
    <source>
        <dbReference type="SAM" id="MobiDB-lite"/>
    </source>
</evidence>
<dbReference type="AlphaFoldDB" id="A0A813FFP6"/>